<dbReference type="OrthoDB" id="1853896at2"/>
<name>A0A173ZAI0_9FIRM</name>
<accession>A0A173ZAI0</accession>
<dbReference type="EMBL" id="CYZU01000002">
    <property type="protein sequence ID" value="CUN72937.1"/>
    <property type="molecule type" value="Genomic_DNA"/>
</dbReference>
<dbReference type="RefSeq" id="WP_050639736.1">
    <property type="nucleotide sequence ID" value="NZ_CABKUE010000007.1"/>
</dbReference>
<organism evidence="1 2">
    <name type="scientific">Faecalicatena contorta</name>
    <dbReference type="NCBI Taxonomy" id="39482"/>
    <lineage>
        <taxon>Bacteria</taxon>
        <taxon>Bacillati</taxon>
        <taxon>Bacillota</taxon>
        <taxon>Clostridia</taxon>
        <taxon>Lachnospirales</taxon>
        <taxon>Lachnospiraceae</taxon>
        <taxon>Faecalicatena</taxon>
    </lineage>
</organism>
<proteinExistence type="predicted"/>
<dbReference type="Proteomes" id="UP000095544">
    <property type="component" value="Unassembled WGS sequence"/>
</dbReference>
<dbReference type="AlphaFoldDB" id="A0A173ZAI0"/>
<sequence>MGGKLAKPLLLLDNSNMMSVLNEGEFKCSNLTFEETKAIIDMYDEDMILRCFTNVDIETVIFDYLGITKRNFEFKKIRNMRSGQDAIVFKLYVTPSETQPVIQADDGVEARKIQNIYVYCQHLTRIK</sequence>
<protein>
    <submittedName>
        <fullName evidence="1">Uncharacterized protein</fullName>
    </submittedName>
</protein>
<reference evidence="1 2" key="1">
    <citation type="submission" date="2015-09" db="EMBL/GenBank/DDBJ databases">
        <authorList>
            <consortium name="Pathogen Informatics"/>
        </authorList>
    </citation>
    <scope>NUCLEOTIDE SEQUENCE [LARGE SCALE GENOMIC DNA]</scope>
    <source>
        <strain evidence="1 2">2789STDY5834876</strain>
    </source>
</reference>
<evidence type="ECO:0000313" key="1">
    <source>
        <dbReference type="EMBL" id="CUN72937.1"/>
    </source>
</evidence>
<gene>
    <name evidence="1" type="ORF">ERS852491_00365</name>
</gene>
<evidence type="ECO:0000313" key="2">
    <source>
        <dbReference type="Proteomes" id="UP000095544"/>
    </source>
</evidence>